<organism evidence="10 11">
    <name type="scientific">Stigmatella aurantiaca (strain DW4/3-1)</name>
    <dbReference type="NCBI Taxonomy" id="378806"/>
    <lineage>
        <taxon>Bacteria</taxon>
        <taxon>Pseudomonadati</taxon>
        <taxon>Myxococcota</taxon>
        <taxon>Myxococcia</taxon>
        <taxon>Myxococcales</taxon>
        <taxon>Cystobacterineae</taxon>
        <taxon>Archangiaceae</taxon>
        <taxon>Stigmatella</taxon>
    </lineage>
</organism>
<dbReference type="AlphaFoldDB" id="Q08NV9"/>
<dbReference type="Proteomes" id="UP000032702">
    <property type="component" value="Unassembled WGS sequence"/>
</dbReference>
<dbReference type="PATRIC" id="fig|378806.16.peg.929"/>
<evidence type="ECO:0000256" key="5">
    <source>
        <dbReference type="ARBA" id="ARBA00023125"/>
    </source>
</evidence>
<dbReference type="InterPro" id="IPR013758">
    <property type="entry name" value="Topo_IIA_A/C_ab"/>
</dbReference>
<dbReference type="InterPro" id="IPR013757">
    <property type="entry name" value="Topo_IIA_A_a_sf"/>
</dbReference>
<dbReference type="EC" id="5.6.2.2" evidence="3"/>
<proteinExistence type="inferred from homology"/>
<dbReference type="GO" id="GO:0005737">
    <property type="term" value="C:cytoplasm"/>
    <property type="evidence" value="ECO:0007669"/>
    <property type="project" value="TreeGrafter"/>
</dbReference>
<evidence type="ECO:0000256" key="1">
    <source>
        <dbReference type="ARBA" id="ARBA00000185"/>
    </source>
</evidence>
<dbReference type="Gene3D" id="3.90.199.10">
    <property type="entry name" value="Topoisomerase II, domain 5"/>
    <property type="match status" value="1"/>
</dbReference>
<keyword evidence="4" id="KW-0799">Topoisomerase</keyword>
<dbReference type="Gene3D" id="1.10.268.10">
    <property type="entry name" value="Topoisomerase, domain 3"/>
    <property type="match status" value="1"/>
</dbReference>
<gene>
    <name evidence="10" type="ORF">STIAU_4480</name>
</gene>
<dbReference type="SUPFAM" id="SSF56719">
    <property type="entry name" value="Type II DNA topoisomerase"/>
    <property type="match status" value="1"/>
</dbReference>
<dbReference type="Gene3D" id="2.120.10.90">
    <property type="entry name" value="DNA gyrase/topoisomerase IV, subunit A, C-terminal"/>
    <property type="match status" value="1"/>
</dbReference>
<evidence type="ECO:0000256" key="3">
    <source>
        <dbReference type="ARBA" id="ARBA00012895"/>
    </source>
</evidence>
<evidence type="ECO:0000256" key="4">
    <source>
        <dbReference type="ARBA" id="ARBA00023029"/>
    </source>
</evidence>
<feature type="compositionally biased region" description="Basic and acidic residues" evidence="8">
    <location>
        <begin position="585"/>
        <end position="596"/>
    </location>
</feature>
<dbReference type="GO" id="GO:0005524">
    <property type="term" value="F:ATP binding"/>
    <property type="evidence" value="ECO:0007669"/>
    <property type="project" value="InterPro"/>
</dbReference>
<dbReference type="PROSITE" id="PS52040">
    <property type="entry name" value="TOPO_IIA"/>
    <property type="match status" value="1"/>
</dbReference>
<dbReference type="Gene3D" id="3.30.1360.40">
    <property type="match status" value="1"/>
</dbReference>
<dbReference type="RefSeq" id="WP_002619515.1">
    <property type="nucleotide sequence ID" value="NZ_AAMD01000264.1"/>
</dbReference>
<evidence type="ECO:0000256" key="7">
    <source>
        <dbReference type="PROSITE-ProRule" id="PRU01384"/>
    </source>
</evidence>
<evidence type="ECO:0000256" key="6">
    <source>
        <dbReference type="ARBA" id="ARBA00023235"/>
    </source>
</evidence>
<keyword evidence="5 7" id="KW-0238">DNA-binding</keyword>
<evidence type="ECO:0000256" key="2">
    <source>
        <dbReference type="ARBA" id="ARBA00008263"/>
    </source>
</evidence>
<dbReference type="InterPro" id="IPR002205">
    <property type="entry name" value="Topo_IIA_dom_A"/>
</dbReference>
<feature type="region of interest" description="Disordered" evidence="8">
    <location>
        <begin position="576"/>
        <end position="596"/>
    </location>
</feature>
<dbReference type="GO" id="GO:0006265">
    <property type="term" value="P:DNA topological change"/>
    <property type="evidence" value="ECO:0007669"/>
    <property type="project" value="InterPro"/>
</dbReference>
<dbReference type="SMART" id="SM00434">
    <property type="entry name" value="TOP4c"/>
    <property type="match status" value="1"/>
</dbReference>
<feature type="non-terminal residue" evidence="10">
    <location>
        <position position="1"/>
    </location>
</feature>
<dbReference type="InterPro" id="IPR035516">
    <property type="entry name" value="Gyrase/topoIV_suA_C"/>
</dbReference>
<dbReference type="FunFam" id="3.30.1360.40:FF:000002">
    <property type="entry name" value="DNA gyrase subunit A"/>
    <property type="match status" value="1"/>
</dbReference>
<dbReference type="GO" id="GO:0009330">
    <property type="term" value="C:DNA topoisomerase type II (double strand cut, ATP-hydrolyzing) complex"/>
    <property type="evidence" value="ECO:0007669"/>
    <property type="project" value="TreeGrafter"/>
</dbReference>
<accession>Q08NV9</accession>
<evidence type="ECO:0000313" key="10">
    <source>
        <dbReference type="EMBL" id="EAU62174.1"/>
    </source>
</evidence>
<feature type="domain" description="Topo IIA-type catalytic" evidence="9">
    <location>
        <begin position="1"/>
        <end position="353"/>
    </location>
</feature>
<keyword evidence="6" id="KW-0413">Isomerase</keyword>
<dbReference type="PANTHER" id="PTHR43493">
    <property type="entry name" value="DNA GYRASE/TOPOISOMERASE SUBUNIT A"/>
    <property type="match status" value="1"/>
</dbReference>
<evidence type="ECO:0000256" key="8">
    <source>
        <dbReference type="SAM" id="MobiDB-lite"/>
    </source>
</evidence>
<dbReference type="EMBL" id="AAMD01000264">
    <property type="protein sequence ID" value="EAU62174.1"/>
    <property type="molecule type" value="Genomic_DNA"/>
</dbReference>
<name>Q08NV9_STIAD</name>
<dbReference type="SUPFAM" id="SSF101904">
    <property type="entry name" value="GyrA/ParC C-terminal domain-like"/>
    <property type="match status" value="1"/>
</dbReference>
<dbReference type="InterPro" id="IPR050220">
    <property type="entry name" value="Type_II_DNA_Topoisomerases"/>
</dbReference>
<comment type="catalytic activity">
    <reaction evidence="1">
        <text>ATP-dependent breakage, passage and rejoining of double-stranded DNA.</text>
        <dbReference type="EC" id="5.6.2.2"/>
    </reaction>
</comment>
<dbReference type="GO" id="GO:0003918">
    <property type="term" value="F:DNA topoisomerase type II (double strand cut, ATP-hydrolyzing) activity"/>
    <property type="evidence" value="ECO:0007669"/>
    <property type="project" value="UniProtKB-EC"/>
</dbReference>
<sequence>LSEPIVIPSRLPQLLMNGTTGIAVGMATNIPPHHLGELCDALAALIENGNLAVKDLMKFVKGPDFPTGGQILNSKAELREIYETGQGSVRIRGEYALEDVKKGGQQIIITSIPYTVNKSTLVSKIGDLVRERKLPLLLDVRDESTKEVRIVLEFKRDASPELVMAYLYKHTPLQTNFGVNLTCLVPTDNPEVGAPKRLDLKSILQYFLDFRFEVVTKRFQHELGELQKRVHILEGFEKVYDALDEMIRIIRASEGKQDAAKKLMARFKLDEVQVDAILEMKLYKLARLEILVIQEELKQKRLEVKRIEGILKDKRKLWGTVKDELAEIKATYNDKRRTRIGGAGSEEVEFSEDAFIVDEDAHVVLTRDGWIKRVREVKDPSTTRLREGDAVMTVLAGSLKSNLVLFSNFGAAYVTRFNDVPASTGYGDPVQKLFKFDDGERIVGALSLDSRLPRPQKLVAVTKDGLGLRFPLEGHVEVSTRSGRRYAKTGEGDEIIGVQPVGEKDLLAVLTERTYATVCRAAEVNELAGPGKGVLVIKVEPGDRVMEFLAVAPGQKDASITFETQKGRKLTLSPAKYEVTGRGGKGHEMSRKDTVKEVQRSVTFLQLPEKKD</sequence>
<dbReference type="InterPro" id="IPR006691">
    <property type="entry name" value="GyrA/parC_rep"/>
</dbReference>
<comment type="caution">
    <text evidence="10">The sequence shown here is derived from an EMBL/GenBank/DDBJ whole genome shotgun (WGS) entry which is preliminary data.</text>
</comment>
<reference evidence="10 11" key="1">
    <citation type="submission" date="2006-04" db="EMBL/GenBank/DDBJ databases">
        <authorList>
            <person name="Nierman W.C."/>
        </authorList>
    </citation>
    <scope>NUCLEOTIDE SEQUENCE [LARGE SCALE GENOMIC DNA]</scope>
    <source>
        <strain evidence="10 11">DW4/3-1</strain>
    </source>
</reference>
<dbReference type="InterPro" id="IPR013760">
    <property type="entry name" value="Topo_IIA-like_dom_sf"/>
</dbReference>
<dbReference type="Pfam" id="PF00521">
    <property type="entry name" value="DNA_topoisoIV"/>
    <property type="match status" value="1"/>
</dbReference>
<evidence type="ECO:0000259" key="9">
    <source>
        <dbReference type="PROSITE" id="PS52040"/>
    </source>
</evidence>
<dbReference type="GO" id="GO:0003677">
    <property type="term" value="F:DNA binding"/>
    <property type="evidence" value="ECO:0007669"/>
    <property type="project" value="UniProtKB-UniRule"/>
</dbReference>
<comment type="similarity">
    <text evidence="2">Belongs to the type II topoisomerase GyrA/ParC subunit family.</text>
</comment>
<comment type="caution">
    <text evidence="7">Lacks conserved residue(s) required for the propagation of feature annotation.</text>
</comment>
<protein>
    <recommendedName>
        <fullName evidence="3">DNA topoisomerase (ATP-hydrolyzing)</fullName>
        <ecNumber evidence="3">5.6.2.2</ecNumber>
    </recommendedName>
</protein>
<dbReference type="PANTHER" id="PTHR43493:SF5">
    <property type="entry name" value="DNA GYRASE SUBUNIT A, CHLOROPLASTIC_MITOCHONDRIAL"/>
    <property type="match status" value="1"/>
</dbReference>
<dbReference type="Pfam" id="PF03989">
    <property type="entry name" value="DNA_gyraseA_C"/>
    <property type="match status" value="2"/>
</dbReference>
<evidence type="ECO:0000313" key="11">
    <source>
        <dbReference type="Proteomes" id="UP000032702"/>
    </source>
</evidence>